<dbReference type="GO" id="GO:0009073">
    <property type="term" value="P:aromatic amino acid family biosynthetic process"/>
    <property type="evidence" value="ECO:0007669"/>
    <property type="project" value="UniProtKB-KW"/>
</dbReference>
<dbReference type="GO" id="GO:0050661">
    <property type="term" value="F:NADP binding"/>
    <property type="evidence" value="ECO:0007669"/>
    <property type="project" value="InterPro"/>
</dbReference>
<evidence type="ECO:0000256" key="5">
    <source>
        <dbReference type="ARBA" id="ARBA00023002"/>
    </source>
</evidence>
<feature type="binding site" evidence="8">
    <location>
        <position position="103"/>
    </location>
    <ligand>
        <name>shikimate</name>
        <dbReference type="ChEBI" id="CHEBI:36208"/>
    </ligand>
</feature>
<dbReference type="STRING" id="1604334.SAMN05421546_1066"/>
<evidence type="ECO:0000259" key="9">
    <source>
        <dbReference type="Pfam" id="PF01488"/>
    </source>
</evidence>
<feature type="active site" description="Proton acceptor" evidence="8">
    <location>
        <position position="67"/>
    </location>
</feature>
<feature type="binding site" evidence="8">
    <location>
        <begin position="152"/>
        <end position="157"/>
    </location>
    <ligand>
        <name>NADP(+)</name>
        <dbReference type="ChEBI" id="CHEBI:58349"/>
    </ligand>
</feature>
<accession>A0A1N6RQ37</accession>
<dbReference type="EMBL" id="FTLW01000002">
    <property type="protein sequence ID" value="SIQ30915.1"/>
    <property type="molecule type" value="Genomic_DNA"/>
</dbReference>
<feature type="binding site" evidence="8">
    <location>
        <position position="63"/>
    </location>
    <ligand>
        <name>shikimate</name>
        <dbReference type="ChEBI" id="CHEBI:36208"/>
    </ligand>
</feature>
<dbReference type="Gene3D" id="3.40.50.720">
    <property type="entry name" value="NAD(P)-binding Rossmann-like Domain"/>
    <property type="match status" value="1"/>
</dbReference>
<dbReference type="GO" id="GO:0008652">
    <property type="term" value="P:amino acid biosynthetic process"/>
    <property type="evidence" value="ECO:0007669"/>
    <property type="project" value="UniProtKB-KW"/>
</dbReference>
<evidence type="ECO:0000256" key="8">
    <source>
        <dbReference type="HAMAP-Rule" id="MF_00222"/>
    </source>
</evidence>
<feature type="binding site" evidence="8">
    <location>
        <position position="248"/>
    </location>
    <ligand>
        <name>shikimate</name>
        <dbReference type="ChEBI" id="CHEBI:36208"/>
    </ligand>
</feature>
<dbReference type="Pfam" id="PF08501">
    <property type="entry name" value="Shikimate_dh_N"/>
    <property type="match status" value="1"/>
</dbReference>
<evidence type="ECO:0000256" key="4">
    <source>
        <dbReference type="ARBA" id="ARBA00022857"/>
    </source>
</evidence>
<dbReference type="Gene3D" id="3.40.50.10860">
    <property type="entry name" value="Leucine Dehydrogenase, chain A, domain 1"/>
    <property type="match status" value="1"/>
</dbReference>
<feature type="binding site" evidence="8">
    <location>
        <begin position="16"/>
        <end position="18"/>
    </location>
    <ligand>
        <name>shikimate</name>
        <dbReference type="ChEBI" id="CHEBI:36208"/>
    </ligand>
</feature>
<dbReference type="UniPathway" id="UPA00053">
    <property type="reaction ID" value="UER00087"/>
</dbReference>
<dbReference type="NCBIfam" id="NF001310">
    <property type="entry name" value="PRK00258.1-2"/>
    <property type="match status" value="1"/>
</dbReference>
<dbReference type="CDD" id="cd01065">
    <property type="entry name" value="NAD_bind_Shikimate_DH"/>
    <property type="match status" value="1"/>
</dbReference>
<keyword evidence="13" id="KW-1185">Reference proteome</keyword>
<feature type="binding site" evidence="8">
    <location>
        <position position="219"/>
    </location>
    <ligand>
        <name>shikimate</name>
        <dbReference type="ChEBI" id="CHEBI:36208"/>
    </ligand>
</feature>
<evidence type="ECO:0000259" key="10">
    <source>
        <dbReference type="Pfam" id="PF08501"/>
    </source>
</evidence>
<dbReference type="InterPro" id="IPR011342">
    <property type="entry name" value="Shikimate_DH"/>
</dbReference>
<dbReference type="Pfam" id="PF01488">
    <property type="entry name" value="Shikimate_DH"/>
    <property type="match status" value="1"/>
</dbReference>
<dbReference type="EC" id="1.1.1.25" evidence="2 8"/>
<dbReference type="Proteomes" id="UP000241788">
    <property type="component" value="Unassembled WGS sequence"/>
</dbReference>
<dbReference type="PANTHER" id="PTHR21089:SF1">
    <property type="entry name" value="BIFUNCTIONAL 3-DEHYDROQUINATE DEHYDRATASE_SHIKIMATE DEHYDROGENASE, CHLOROPLASTIC"/>
    <property type="match status" value="1"/>
</dbReference>
<comment type="function">
    <text evidence="8">Involved in the biosynthesis of the chorismate, which leads to the biosynthesis of aromatic amino acids. Catalyzes the reversible NADPH linked reduction of 3-dehydroshikimate (DHSA) to yield shikimate (SA).</text>
</comment>
<keyword evidence="6 8" id="KW-0057">Aromatic amino acid biosynthesis</keyword>
<dbReference type="InterPro" id="IPR006151">
    <property type="entry name" value="Shikm_DH/Glu-tRNA_Rdtase"/>
</dbReference>
<name>A0A1N6RQ37_9GAMM</name>
<evidence type="ECO:0000256" key="3">
    <source>
        <dbReference type="ARBA" id="ARBA00022605"/>
    </source>
</evidence>
<proteinExistence type="inferred from homology"/>
<feature type="domain" description="Shikimate dehydrogenase substrate binding N-terminal" evidence="10">
    <location>
        <begin position="8"/>
        <end position="90"/>
    </location>
</feature>
<protein>
    <recommendedName>
        <fullName evidence="2 8">Shikimate dehydrogenase (NADP(+))</fullName>
        <shortName evidence="8">SDH</shortName>
        <ecNumber evidence="2 8">1.1.1.25</ecNumber>
    </recommendedName>
</protein>
<comment type="subunit">
    <text evidence="8">Homodimer.</text>
</comment>
<evidence type="ECO:0000256" key="1">
    <source>
        <dbReference type="ARBA" id="ARBA00004871"/>
    </source>
</evidence>
<dbReference type="InterPro" id="IPR046346">
    <property type="entry name" value="Aminoacid_DH-like_N_sf"/>
</dbReference>
<keyword evidence="3 8" id="KW-0028">Amino-acid biosynthesis</keyword>
<evidence type="ECO:0000313" key="12">
    <source>
        <dbReference type="EMBL" id="SIQ30915.1"/>
    </source>
</evidence>
<feature type="binding site" evidence="8">
    <location>
        <position position="241"/>
    </location>
    <ligand>
        <name>NADP(+)</name>
        <dbReference type="ChEBI" id="CHEBI:58349"/>
    </ligand>
</feature>
<keyword evidence="5 8" id="KW-0560">Oxidoreductase</keyword>
<dbReference type="HAMAP" id="MF_00222">
    <property type="entry name" value="Shikimate_DH_AroE"/>
    <property type="match status" value="1"/>
</dbReference>
<evidence type="ECO:0000256" key="6">
    <source>
        <dbReference type="ARBA" id="ARBA00023141"/>
    </source>
</evidence>
<feature type="binding site" evidence="8">
    <location>
        <position position="88"/>
    </location>
    <ligand>
        <name>shikimate</name>
        <dbReference type="ChEBI" id="CHEBI:36208"/>
    </ligand>
</feature>
<gene>
    <name evidence="8" type="primary">aroE</name>
    <name evidence="12" type="ORF">SAMN05421546_1066</name>
</gene>
<organism evidence="12 13">
    <name type="scientific">Solilutibacter tolerans</name>
    <dbReference type="NCBI Taxonomy" id="1604334"/>
    <lineage>
        <taxon>Bacteria</taxon>
        <taxon>Pseudomonadati</taxon>
        <taxon>Pseudomonadota</taxon>
        <taxon>Gammaproteobacteria</taxon>
        <taxon>Lysobacterales</taxon>
        <taxon>Lysobacteraceae</taxon>
        <taxon>Solilutibacter</taxon>
    </lineage>
</organism>
<dbReference type="RefSeq" id="WP_076585987.1">
    <property type="nucleotide sequence ID" value="NZ_FTLW01000002.1"/>
</dbReference>
<feature type="domain" description="SDH C-terminal" evidence="11">
    <location>
        <begin position="241"/>
        <end position="271"/>
    </location>
</feature>
<dbReference type="AlphaFoldDB" id="A0A1N6RQ37"/>
<dbReference type="NCBIfam" id="TIGR00507">
    <property type="entry name" value="aroE"/>
    <property type="match status" value="1"/>
</dbReference>
<comment type="similarity">
    <text evidence="8">Belongs to the shikimate dehydrogenase family.</text>
</comment>
<comment type="caution">
    <text evidence="8">Lacks conserved residue(s) required for the propagation of feature annotation.</text>
</comment>
<comment type="pathway">
    <text evidence="1 8">Metabolic intermediate biosynthesis; chorismate biosynthesis; chorismate from D-erythrose 4-phosphate and phosphoenolpyruvate: step 4/7.</text>
</comment>
<dbReference type="GO" id="GO:0005829">
    <property type="term" value="C:cytosol"/>
    <property type="evidence" value="ECO:0007669"/>
    <property type="project" value="TreeGrafter"/>
</dbReference>
<evidence type="ECO:0000256" key="2">
    <source>
        <dbReference type="ARBA" id="ARBA00012962"/>
    </source>
</evidence>
<dbReference type="InterPro" id="IPR036291">
    <property type="entry name" value="NAD(P)-bd_dom_sf"/>
</dbReference>
<sequence length="277" mass="29402">MSIPHYAVLGHPVTQSLSPRIHAAFGQQTGLALTYVALDTEEIGLAATLARFAAAGGLGANVTVPDKAEAAGLAHILSPRARRAGVANTLVLRDGVWHGDNTDGSGLVRDLRDRRGLDLHDMRVLMLGAGGAAQGVAPALLDAGISQLVVANRTRSRAYDLIDRLGDTERTRACTLREITGMGEFDLIVQATSAGHDGVLPTLPDLMPRADTVCVDLNYGRAALSFMAWAHQHGVQQAFDGLGMLVEQAADAFEVWHGQRPDTEPVYAQLRMSTGRG</sequence>
<evidence type="ECO:0000256" key="7">
    <source>
        <dbReference type="ARBA" id="ARBA00049442"/>
    </source>
</evidence>
<dbReference type="InterPro" id="IPR022893">
    <property type="entry name" value="Shikimate_DH_fam"/>
</dbReference>
<dbReference type="OrthoDB" id="9776868at2"/>
<dbReference type="GO" id="GO:0009423">
    <property type="term" value="P:chorismate biosynthetic process"/>
    <property type="evidence" value="ECO:0007669"/>
    <property type="project" value="UniProtKB-UniRule"/>
</dbReference>
<dbReference type="InterPro" id="IPR041121">
    <property type="entry name" value="SDH_C"/>
</dbReference>
<feature type="binding site" evidence="8">
    <location>
        <position position="217"/>
    </location>
    <ligand>
        <name>NADP(+)</name>
        <dbReference type="ChEBI" id="CHEBI:58349"/>
    </ligand>
</feature>
<dbReference type="GO" id="GO:0019632">
    <property type="term" value="P:shikimate metabolic process"/>
    <property type="evidence" value="ECO:0007669"/>
    <property type="project" value="InterPro"/>
</dbReference>
<evidence type="ECO:0000259" key="11">
    <source>
        <dbReference type="Pfam" id="PF18317"/>
    </source>
</evidence>
<dbReference type="InterPro" id="IPR013708">
    <property type="entry name" value="Shikimate_DH-bd_N"/>
</dbReference>
<dbReference type="Pfam" id="PF18317">
    <property type="entry name" value="SDH_C"/>
    <property type="match status" value="1"/>
</dbReference>
<dbReference type="PANTHER" id="PTHR21089">
    <property type="entry name" value="SHIKIMATE DEHYDROGENASE"/>
    <property type="match status" value="1"/>
</dbReference>
<reference evidence="13" key="1">
    <citation type="submission" date="2017-01" db="EMBL/GenBank/DDBJ databases">
        <authorList>
            <person name="Varghese N."/>
            <person name="Submissions S."/>
        </authorList>
    </citation>
    <scope>NUCLEOTIDE SEQUENCE [LARGE SCALE GENOMIC DNA]</scope>
    <source>
        <strain evidence="13">UM1</strain>
    </source>
</reference>
<feature type="domain" description="Quinate/shikimate 5-dehydrogenase/glutamyl-tRNA reductase" evidence="9">
    <location>
        <begin position="118"/>
        <end position="196"/>
    </location>
</feature>
<keyword evidence="4 8" id="KW-0521">NADP</keyword>
<dbReference type="SUPFAM" id="SSF51735">
    <property type="entry name" value="NAD(P)-binding Rossmann-fold domains"/>
    <property type="match status" value="1"/>
</dbReference>
<comment type="catalytic activity">
    <reaction evidence="7 8">
        <text>shikimate + NADP(+) = 3-dehydroshikimate + NADPH + H(+)</text>
        <dbReference type="Rhea" id="RHEA:17737"/>
        <dbReference type="ChEBI" id="CHEBI:15378"/>
        <dbReference type="ChEBI" id="CHEBI:16630"/>
        <dbReference type="ChEBI" id="CHEBI:36208"/>
        <dbReference type="ChEBI" id="CHEBI:57783"/>
        <dbReference type="ChEBI" id="CHEBI:58349"/>
        <dbReference type="EC" id="1.1.1.25"/>
    </reaction>
</comment>
<evidence type="ECO:0000313" key="13">
    <source>
        <dbReference type="Proteomes" id="UP000241788"/>
    </source>
</evidence>
<dbReference type="SUPFAM" id="SSF53223">
    <property type="entry name" value="Aminoacid dehydrogenase-like, N-terminal domain"/>
    <property type="match status" value="1"/>
</dbReference>
<feature type="binding site" evidence="8">
    <location>
        <begin position="128"/>
        <end position="132"/>
    </location>
    <ligand>
        <name>NADP(+)</name>
        <dbReference type="ChEBI" id="CHEBI:58349"/>
    </ligand>
</feature>
<dbReference type="GO" id="GO:0004764">
    <property type="term" value="F:shikimate 3-dehydrogenase (NADP+) activity"/>
    <property type="evidence" value="ECO:0007669"/>
    <property type="project" value="UniProtKB-UniRule"/>
</dbReference>